<keyword evidence="1" id="KW-0812">Transmembrane</keyword>
<accession>A0A544VS02</accession>
<dbReference type="Pfam" id="PF13194">
    <property type="entry name" value="DUF4010"/>
    <property type="match status" value="1"/>
</dbReference>
<dbReference type="Pfam" id="PF02308">
    <property type="entry name" value="MgtC"/>
    <property type="match status" value="1"/>
</dbReference>
<sequence>MSWQQIQPFLVALAIGLLLGLERERSHTAGKLPAGSRSFALLSLLGAVAASVGQWTVVAGLVAVGALAAIAYLRTSEDDSGTTTEIAVLVAYLLGALAYTRPAAAAALAVVVAALLVSKTRIHRFAREIVSDIELADAIKFFVVALVILPLLPDRGLGPYGVLNPAKVWLLVVLLTGIGWIGYIGVRALGPERGLLVTGLAGGFVSATATTASMGRLSRTVASPRAPLAGALVANLATFMQLLIVIGLIDGDVLRRLWPPVVLGAILLVGTAAFVYRRAIRGPREDLTTEERPDIEPTTASRPFALRPALLLAAVLIVALLVGRWGTDVLGPNGAVLAAFAAGLADAHAGAIGAATLASQGGITVNTALTAIAAALGSNLLVKCVLAFTAGGRRFGLGFLAGMALPAVAFTLAMVMTMTMR</sequence>
<dbReference type="RefSeq" id="WP_142555656.1">
    <property type="nucleotide sequence ID" value="NZ_VIFX01000060.1"/>
</dbReference>
<feature type="transmembrane region" description="Helical" evidence="1">
    <location>
        <begin position="369"/>
        <end position="389"/>
    </location>
</feature>
<feature type="transmembrane region" description="Helical" evidence="1">
    <location>
        <begin position="335"/>
        <end position="357"/>
    </location>
</feature>
<organism evidence="4 5">
    <name type="scientific">Mycolicibacterium hodleri</name>
    <dbReference type="NCBI Taxonomy" id="49897"/>
    <lineage>
        <taxon>Bacteria</taxon>
        <taxon>Bacillati</taxon>
        <taxon>Actinomycetota</taxon>
        <taxon>Actinomycetes</taxon>
        <taxon>Mycobacteriales</taxon>
        <taxon>Mycobacteriaceae</taxon>
        <taxon>Mycolicibacterium</taxon>
    </lineage>
</organism>
<feature type="transmembrane region" description="Helical" evidence="1">
    <location>
        <begin position="129"/>
        <end position="148"/>
    </location>
</feature>
<proteinExistence type="predicted"/>
<dbReference type="Proteomes" id="UP000315759">
    <property type="component" value="Unassembled WGS sequence"/>
</dbReference>
<evidence type="ECO:0000256" key="1">
    <source>
        <dbReference type="SAM" id="Phobius"/>
    </source>
</evidence>
<keyword evidence="1" id="KW-1133">Transmembrane helix</keyword>
<dbReference type="InterPro" id="IPR049177">
    <property type="entry name" value="MgtC_SapB_SrpB_YhiD_N"/>
</dbReference>
<feature type="transmembrane region" description="Helical" evidence="1">
    <location>
        <begin position="168"/>
        <end position="186"/>
    </location>
</feature>
<feature type="transmembrane region" description="Helical" evidence="1">
    <location>
        <begin position="304"/>
        <end position="323"/>
    </location>
</feature>
<feature type="domain" description="MgtC/SapB/SrpB/YhiD N-terminal" evidence="2">
    <location>
        <begin position="10"/>
        <end position="124"/>
    </location>
</feature>
<name>A0A544VS02_9MYCO</name>
<protein>
    <submittedName>
        <fullName evidence="4">MgtC/SapB family protein</fullName>
    </submittedName>
</protein>
<feature type="domain" description="DUF4010" evidence="3">
    <location>
        <begin position="173"/>
        <end position="391"/>
    </location>
</feature>
<evidence type="ECO:0000259" key="2">
    <source>
        <dbReference type="Pfam" id="PF02308"/>
    </source>
</evidence>
<dbReference type="PANTHER" id="PTHR39084">
    <property type="entry name" value="MEMBRANE PROTEIN-RELATED"/>
    <property type="match status" value="1"/>
</dbReference>
<dbReference type="AlphaFoldDB" id="A0A544VS02"/>
<gene>
    <name evidence="4" type="ORF">D8S82_30410</name>
</gene>
<reference evidence="4 5" key="1">
    <citation type="submission" date="2018-10" db="EMBL/GenBank/DDBJ databases">
        <title>Draft genome of Mycobacterium hodleri strain B.</title>
        <authorList>
            <person name="Amande T.J."/>
            <person name="Mcgenity T.J."/>
        </authorList>
    </citation>
    <scope>NUCLEOTIDE SEQUENCE [LARGE SCALE GENOMIC DNA]</scope>
    <source>
        <strain evidence="4 5">B</strain>
    </source>
</reference>
<feature type="transmembrane region" description="Helical" evidence="1">
    <location>
        <begin position="86"/>
        <end position="117"/>
    </location>
</feature>
<keyword evidence="1" id="KW-0472">Membrane</keyword>
<evidence type="ECO:0000313" key="5">
    <source>
        <dbReference type="Proteomes" id="UP000315759"/>
    </source>
</evidence>
<evidence type="ECO:0000313" key="4">
    <source>
        <dbReference type="EMBL" id="TQR82773.1"/>
    </source>
</evidence>
<dbReference type="EMBL" id="VIFX01000060">
    <property type="protein sequence ID" value="TQR82773.1"/>
    <property type="molecule type" value="Genomic_DNA"/>
</dbReference>
<comment type="caution">
    <text evidence="4">The sequence shown here is derived from an EMBL/GenBank/DDBJ whole genome shotgun (WGS) entry which is preliminary data.</text>
</comment>
<dbReference type="PANTHER" id="PTHR39084:SF1">
    <property type="entry name" value="DUF4010 DOMAIN-CONTAINING PROTEIN"/>
    <property type="match status" value="1"/>
</dbReference>
<feature type="transmembrane region" description="Helical" evidence="1">
    <location>
        <begin position="41"/>
        <end position="74"/>
    </location>
</feature>
<keyword evidence="5" id="KW-1185">Reference proteome</keyword>
<dbReference type="InterPro" id="IPR025105">
    <property type="entry name" value="DUF4010"/>
</dbReference>
<evidence type="ECO:0000259" key="3">
    <source>
        <dbReference type="Pfam" id="PF13194"/>
    </source>
</evidence>
<feature type="transmembrane region" description="Helical" evidence="1">
    <location>
        <begin position="395"/>
        <end position="415"/>
    </location>
</feature>
<feature type="transmembrane region" description="Helical" evidence="1">
    <location>
        <begin position="257"/>
        <end position="276"/>
    </location>
</feature>
<feature type="transmembrane region" description="Helical" evidence="1">
    <location>
        <begin position="6"/>
        <end position="21"/>
    </location>
</feature>
<feature type="transmembrane region" description="Helical" evidence="1">
    <location>
        <begin position="226"/>
        <end position="251"/>
    </location>
</feature>